<dbReference type="InterPro" id="IPR000644">
    <property type="entry name" value="CBS_dom"/>
</dbReference>
<evidence type="ECO:0000313" key="7">
    <source>
        <dbReference type="Proteomes" id="UP000058074"/>
    </source>
</evidence>
<dbReference type="Gene3D" id="3.30.465.10">
    <property type="match status" value="1"/>
</dbReference>
<dbReference type="AlphaFoldDB" id="A0A0N9U8F6"/>
<protein>
    <submittedName>
        <fullName evidence="6">Cobalt transporter</fullName>
    </submittedName>
</protein>
<dbReference type="SMART" id="SM00116">
    <property type="entry name" value="CBS"/>
    <property type="match status" value="2"/>
</dbReference>
<keyword evidence="2" id="KW-0677">Repeat</keyword>
<dbReference type="SUPFAM" id="SSF56176">
    <property type="entry name" value="FAD-binding/transporter-associated domain-like"/>
    <property type="match status" value="1"/>
</dbReference>
<dbReference type="RefSeq" id="WP_054587004.1">
    <property type="nucleotide sequence ID" value="NZ_CP012700.1"/>
</dbReference>
<dbReference type="FunFam" id="3.10.580.10:FF:000002">
    <property type="entry name" value="Magnesium/cobalt efflux protein CorC"/>
    <property type="match status" value="1"/>
</dbReference>
<evidence type="ECO:0000256" key="4">
    <source>
        <dbReference type="PROSITE-ProRule" id="PRU00703"/>
    </source>
</evidence>
<dbReference type="SUPFAM" id="SSF54631">
    <property type="entry name" value="CBS-domain pair"/>
    <property type="match status" value="1"/>
</dbReference>
<dbReference type="PROSITE" id="PS51371">
    <property type="entry name" value="CBS"/>
    <property type="match status" value="2"/>
</dbReference>
<dbReference type="InterPro" id="IPR044751">
    <property type="entry name" value="Ion_transp-like_CBS"/>
</dbReference>
<dbReference type="Gene3D" id="3.10.580.10">
    <property type="entry name" value="CBS-domain"/>
    <property type="match status" value="1"/>
</dbReference>
<dbReference type="Proteomes" id="UP000058074">
    <property type="component" value="Chromosome"/>
</dbReference>
<evidence type="ECO:0000313" key="6">
    <source>
        <dbReference type="EMBL" id="ALH79564.1"/>
    </source>
</evidence>
<feature type="domain" description="CBS" evidence="5">
    <location>
        <begin position="152"/>
        <end position="209"/>
    </location>
</feature>
<organism evidence="6 7">
    <name type="scientific">Sphingopyxis macrogoltabida</name>
    <name type="common">Sphingomonas macrogoltabidus</name>
    <dbReference type="NCBI Taxonomy" id="33050"/>
    <lineage>
        <taxon>Bacteria</taxon>
        <taxon>Pseudomonadati</taxon>
        <taxon>Pseudomonadota</taxon>
        <taxon>Alphaproteobacteria</taxon>
        <taxon>Sphingomonadales</taxon>
        <taxon>Sphingomonadaceae</taxon>
        <taxon>Sphingopyxis</taxon>
    </lineage>
</organism>
<dbReference type="Pfam" id="PF00571">
    <property type="entry name" value="CBS"/>
    <property type="match status" value="2"/>
</dbReference>
<dbReference type="CDD" id="cd04590">
    <property type="entry name" value="CBS_pair_CorC_HlyC_assoc"/>
    <property type="match status" value="1"/>
</dbReference>
<dbReference type="EMBL" id="CP012700">
    <property type="protein sequence ID" value="ALH79564.1"/>
    <property type="molecule type" value="Genomic_DNA"/>
</dbReference>
<dbReference type="GO" id="GO:0050660">
    <property type="term" value="F:flavin adenine dinucleotide binding"/>
    <property type="evidence" value="ECO:0007669"/>
    <property type="project" value="InterPro"/>
</dbReference>
<dbReference type="Pfam" id="PF03471">
    <property type="entry name" value="CorC_HlyC"/>
    <property type="match status" value="1"/>
</dbReference>
<dbReference type="InterPro" id="IPR005170">
    <property type="entry name" value="Transptr-assoc_dom"/>
</dbReference>
<comment type="similarity">
    <text evidence="1">Belongs to the UPF0053 family. Hemolysin C subfamily.</text>
</comment>
<dbReference type="PATRIC" id="fig|33050.5.peg.836"/>
<name>A0A0N9U8F6_SPHMC</name>
<dbReference type="SMART" id="SM01091">
    <property type="entry name" value="CorC_HlyC"/>
    <property type="match status" value="1"/>
</dbReference>
<dbReference type="InterPro" id="IPR016169">
    <property type="entry name" value="FAD-bd_PCMH_sub2"/>
</dbReference>
<dbReference type="PANTHER" id="PTHR22777:SF27">
    <property type="entry name" value="MAGNESIUM AND COBALT EFFLUX PROTEIN CORC"/>
    <property type="match status" value="1"/>
</dbReference>
<keyword evidence="3 4" id="KW-0129">CBS domain</keyword>
<evidence type="ECO:0000256" key="3">
    <source>
        <dbReference type="ARBA" id="ARBA00023122"/>
    </source>
</evidence>
<evidence type="ECO:0000256" key="2">
    <source>
        <dbReference type="ARBA" id="ARBA00022737"/>
    </source>
</evidence>
<dbReference type="KEGG" id="smag:AN936_04035"/>
<dbReference type="GO" id="GO:0005886">
    <property type="term" value="C:plasma membrane"/>
    <property type="evidence" value="ECO:0007669"/>
    <property type="project" value="TreeGrafter"/>
</dbReference>
<evidence type="ECO:0000259" key="5">
    <source>
        <dbReference type="PROSITE" id="PS51371"/>
    </source>
</evidence>
<sequence>MPDDQGSSNRSEEDSSKSGLLSGLKNLLFRGDKEPSLREQIEDVIDEAEEEGQERRGSSIVGDLSPIERKMLRNLLHFGEQTVDDVAVPRADIIAIPESATFVEAVALFAEAGHSRLPIYRETLDEVVGMIHVKDVFAVMAEGRTPPPLLDLIRQPLYVPQSMGVLDLLAEMRAKRTHLAIVIDEYSGTEGLLTIEDLVEEIVGEIEDEHDDEPEPLIVAGEQGCWEADARAELDDIGEAIDPRLAEVDEDVDTLGGLAAVLAGHVPEVGEILLHPSGWRIEVTEADERRVHHLRLHPPVEVDLEAPPERPEDY</sequence>
<dbReference type="PANTHER" id="PTHR22777">
    <property type="entry name" value="HEMOLYSIN-RELATED"/>
    <property type="match status" value="1"/>
</dbReference>
<dbReference type="OrthoDB" id="9797674at2"/>
<proteinExistence type="inferred from homology"/>
<dbReference type="InterPro" id="IPR046342">
    <property type="entry name" value="CBS_dom_sf"/>
</dbReference>
<accession>A0A0N9U8F6</accession>
<dbReference type="InterPro" id="IPR036318">
    <property type="entry name" value="FAD-bd_PCMH-like_sf"/>
</dbReference>
<evidence type="ECO:0000256" key="1">
    <source>
        <dbReference type="ARBA" id="ARBA00006446"/>
    </source>
</evidence>
<feature type="domain" description="CBS" evidence="5">
    <location>
        <begin position="87"/>
        <end position="147"/>
    </location>
</feature>
<reference evidence="6 7" key="1">
    <citation type="journal article" date="2015" name="Genome Announc.">
        <title>Complete Genome Sequence of Polypropylene Glycol- and Polyethylene Glycol-Degrading Sphingopyxis macrogoltabida Strain EY-1.</title>
        <authorList>
            <person name="Ohtsubo Y."/>
            <person name="Nagata Y."/>
            <person name="Numata M."/>
            <person name="Tsuchikane K."/>
            <person name="Hosoyama A."/>
            <person name="Yamazoe A."/>
            <person name="Tsuda M."/>
            <person name="Fujita N."/>
            <person name="Kawai F."/>
        </authorList>
    </citation>
    <scope>NUCLEOTIDE SEQUENCE [LARGE SCALE GENOMIC DNA]</scope>
    <source>
        <strain evidence="6 7">EY-1</strain>
    </source>
</reference>
<gene>
    <name evidence="6" type="ORF">AN936_04035</name>
</gene>